<evidence type="ECO:0000313" key="5">
    <source>
        <dbReference type="Proteomes" id="UP000294292"/>
    </source>
</evidence>
<dbReference type="OrthoDB" id="9797519at2"/>
<accession>A0A4P6ZWS2</accession>
<organism evidence="4 5">
    <name type="scientific">Paenisporosarcina antarctica</name>
    <dbReference type="NCBI Taxonomy" id="417367"/>
    <lineage>
        <taxon>Bacteria</taxon>
        <taxon>Bacillati</taxon>
        <taxon>Bacillota</taxon>
        <taxon>Bacilli</taxon>
        <taxon>Bacillales</taxon>
        <taxon>Caryophanaceae</taxon>
        <taxon>Paenisporosarcina</taxon>
    </lineage>
</organism>
<dbReference type="Pfam" id="PF01985">
    <property type="entry name" value="CRS1_YhbY"/>
    <property type="match status" value="1"/>
</dbReference>
<dbReference type="InterPro" id="IPR035920">
    <property type="entry name" value="YhbY-like_sf"/>
</dbReference>
<dbReference type="RefSeq" id="WP_017380167.1">
    <property type="nucleotide sequence ID" value="NZ_CP038015.1"/>
</dbReference>
<dbReference type="KEGG" id="panc:E2636_06775"/>
<name>A0A4P6ZWS2_9BACL</name>
<dbReference type="SUPFAM" id="SSF75471">
    <property type="entry name" value="YhbY-like"/>
    <property type="match status" value="1"/>
</dbReference>
<dbReference type="InterPro" id="IPR017924">
    <property type="entry name" value="RNA-binding_YhbY"/>
</dbReference>
<sequence length="99" mass="11141">MLTGKQKRFLRSEAHHLSAIFQVGKGGVNEHLIKHIEEAIETRELIKISILQNCEDDKQEVAEQLAKGTKSELVQLIGLTIVLYKPSVNNRKIVLPTRG</sequence>
<dbReference type="InterPro" id="IPR001890">
    <property type="entry name" value="RNA-binding_CRM"/>
</dbReference>
<evidence type="ECO:0000313" key="4">
    <source>
        <dbReference type="EMBL" id="QBP40842.1"/>
    </source>
</evidence>
<protein>
    <submittedName>
        <fullName evidence="4">Ribosome assembly RNA-binding protein YhbY</fullName>
    </submittedName>
</protein>
<dbReference type="Proteomes" id="UP000294292">
    <property type="component" value="Chromosome"/>
</dbReference>
<gene>
    <name evidence="4" type="primary">yhbY</name>
    <name evidence="4" type="ORF">E2636_06775</name>
</gene>
<feature type="domain" description="CRM" evidence="3">
    <location>
        <begin position="1"/>
        <end position="96"/>
    </location>
</feature>
<dbReference type="EMBL" id="CP038015">
    <property type="protein sequence ID" value="QBP40842.1"/>
    <property type="molecule type" value="Genomic_DNA"/>
</dbReference>
<reference evidence="4 5" key="1">
    <citation type="submission" date="2019-03" db="EMBL/GenBank/DDBJ databases">
        <title>Complete genome sequence of Paenisporosarcina antarctica CGMCC 1.6503T.</title>
        <authorList>
            <person name="Rong J.-C."/>
            <person name="Chi N.-Y."/>
            <person name="Zhang Q.-F."/>
        </authorList>
    </citation>
    <scope>NUCLEOTIDE SEQUENCE [LARGE SCALE GENOMIC DNA]</scope>
    <source>
        <strain evidence="4 5">CGMCC 1.6503</strain>
    </source>
</reference>
<dbReference type="PANTHER" id="PTHR40065">
    <property type="entry name" value="RNA-BINDING PROTEIN YHBY"/>
    <property type="match status" value="1"/>
</dbReference>
<dbReference type="SMART" id="SM01103">
    <property type="entry name" value="CRS1_YhbY"/>
    <property type="match status" value="1"/>
</dbReference>
<dbReference type="NCBIfam" id="TIGR00253">
    <property type="entry name" value="RNA_bind_YhbY"/>
    <property type="match status" value="1"/>
</dbReference>
<dbReference type="Gene3D" id="3.30.110.60">
    <property type="entry name" value="YhbY-like"/>
    <property type="match status" value="1"/>
</dbReference>
<keyword evidence="5" id="KW-1185">Reference proteome</keyword>
<dbReference type="PROSITE" id="PS51295">
    <property type="entry name" value="CRM"/>
    <property type="match status" value="1"/>
</dbReference>
<evidence type="ECO:0000259" key="3">
    <source>
        <dbReference type="PROSITE" id="PS51295"/>
    </source>
</evidence>
<dbReference type="AlphaFoldDB" id="A0A4P6ZWS2"/>
<proteinExistence type="predicted"/>
<dbReference type="GO" id="GO:0003723">
    <property type="term" value="F:RNA binding"/>
    <property type="evidence" value="ECO:0007669"/>
    <property type="project" value="UniProtKB-UniRule"/>
</dbReference>
<evidence type="ECO:0000256" key="1">
    <source>
        <dbReference type="ARBA" id="ARBA00022884"/>
    </source>
</evidence>
<dbReference type="InterPro" id="IPR051925">
    <property type="entry name" value="RNA-binding_domain"/>
</dbReference>
<dbReference type="PANTHER" id="PTHR40065:SF3">
    <property type="entry name" value="RNA-BINDING PROTEIN YHBY"/>
    <property type="match status" value="1"/>
</dbReference>
<evidence type="ECO:0000256" key="2">
    <source>
        <dbReference type="PROSITE-ProRule" id="PRU00626"/>
    </source>
</evidence>
<keyword evidence="1 2" id="KW-0694">RNA-binding</keyword>